<dbReference type="PROSITE" id="PS50076">
    <property type="entry name" value="DNAJ_2"/>
    <property type="match status" value="1"/>
</dbReference>
<dbReference type="NCBIfam" id="TIGR00714">
    <property type="entry name" value="hscB"/>
    <property type="match status" value="1"/>
</dbReference>
<dbReference type="PANTHER" id="PTHR14021:SF15">
    <property type="entry name" value="IRON-SULFUR CLUSTER CO-CHAPERONE PROTEIN HSCB"/>
    <property type="match status" value="1"/>
</dbReference>
<keyword evidence="2" id="KW-0143">Chaperone</keyword>
<dbReference type="GO" id="GO:0005739">
    <property type="term" value="C:mitochondrion"/>
    <property type="evidence" value="ECO:0007669"/>
    <property type="project" value="TreeGrafter"/>
</dbReference>
<dbReference type="GO" id="GO:0051259">
    <property type="term" value="P:protein complex oligomerization"/>
    <property type="evidence" value="ECO:0007669"/>
    <property type="project" value="InterPro"/>
</dbReference>
<dbReference type="Pfam" id="PF07743">
    <property type="entry name" value="HSCB_C"/>
    <property type="match status" value="1"/>
</dbReference>
<keyword evidence="5" id="KW-1185">Reference proteome</keyword>
<comment type="similarity">
    <text evidence="1">Belongs to the HscB family.</text>
</comment>
<dbReference type="InterPro" id="IPR009073">
    <property type="entry name" value="HscB_oligo_C"/>
</dbReference>
<name>A0AAX4PGM3_9CHLO</name>
<dbReference type="GO" id="GO:0051087">
    <property type="term" value="F:protein-folding chaperone binding"/>
    <property type="evidence" value="ECO:0007669"/>
    <property type="project" value="InterPro"/>
</dbReference>
<dbReference type="GO" id="GO:0044571">
    <property type="term" value="P:[2Fe-2S] cluster assembly"/>
    <property type="evidence" value="ECO:0007669"/>
    <property type="project" value="InterPro"/>
</dbReference>
<proteinExistence type="inferred from homology"/>
<reference evidence="4 5" key="1">
    <citation type="submission" date="2024-03" db="EMBL/GenBank/DDBJ databases">
        <title>Complete genome sequence of the green alga Chloropicon roscoffensis RCC1871.</title>
        <authorList>
            <person name="Lemieux C."/>
            <person name="Pombert J.-F."/>
            <person name="Otis C."/>
            <person name="Turmel M."/>
        </authorList>
    </citation>
    <scope>NUCLEOTIDE SEQUENCE [LARGE SCALE GENOMIC DNA]</scope>
    <source>
        <strain evidence="4 5">RCC1871</strain>
    </source>
</reference>
<dbReference type="PANTHER" id="PTHR14021">
    <property type="entry name" value="IRON-SULFUR CLUSTER CO-CHAPERONE PROTEIN HSCB"/>
    <property type="match status" value="1"/>
</dbReference>
<dbReference type="Gene3D" id="1.10.287.110">
    <property type="entry name" value="DnaJ domain"/>
    <property type="match status" value="1"/>
</dbReference>
<dbReference type="InterPro" id="IPR001623">
    <property type="entry name" value="DnaJ_domain"/>
</dbReference>
<protein>
    <submittedName>
        <fullName evidence="4">HscB iron-sulfur cluster co-chaperone-like protein</fullName>
    </submittedName>
</protein>
<evidence type="ECO:0000256" key="2">
    <source>
        <dbReference type="ARBA" id="ARBA00023186"/>
    </source>
</evidence>
<dbReference type="InterPro" id="IPR036386">
    <property type="entry name" value="HscB_C_sf"/>
</dbReference>
<dbReference type="InterPro" id="IPR004640">
    <property type="entry name" value="HscB"/>
</dbReference>
<organism evidence="4 5">
    <name type="scientific">Chloropicon roscoffensis</name>
    <dbReference type="NCBI Taxonomy" id="1461544"/>
    <lineage>
        <taxon>Eukaryota</taxon>
        <taxon>Viridiplantae</taxon>
        <taxon>Chlorophyta</taxon>
        <taxon>Chloropicophyceae</taxon>
        <taxon>Chloropicales</taxon>
        <taxon>Chloropicaceae</taxon>
        <taxon>Chloropicon</taxon>
    </lineage>
</organism>
<dbReference type="EMBL" id="CP151511">
    <property type="protein sequence ID" value="WZN65238.1"/>
    <property type="molecule type" value="Genomic_DNA"/>
</dbReference>
<dbReference type="SUPFAM" id="SSF46565">
    <property type="entry name" value="Chaperone J-domain"/>
    <property type="match status" value="1"/>
</dbReference>
<dbReference type="Proteomes" id="UP001472866">
    <property type="component" value="Chromosome 11"/>
</dbReference>
<dbReference type="GO" id="GO:0001671">
    <property type="term" value="F:ATPase activator activity"/>
    <property type="evidence" value="ECO:0007669"/>
    <property type="project" value="InterPro"/>
</dbReference>
<dbReference type="SUPFAM" id="SSF47144">
    <property type="entry name" value="HSC20 (HSCB), C-terminal oligomerisation domain"/>
    <property type="match status" value="1"/>
</dbReference>
<gene>
    <name evidence="4" type="ORF">HKI87_11g67950</name>
</gene>
<feature type="domain" description="J" evidence="3">
    <location>
        <begin position="74"/>
        <end position="148"/>
    </location>
</feature>
<evidence type="ECO:0000313" key="4">
    <source>
        <dbReference type="EMBL" id="WZN65238.1"/>
    </source>
</evidence>
<accession>A0AAX4PGM3</accession>
<evidence type="ECO:0000256" key="1">
    <source>
        <dbReference type="ARBA" id="ARBA00010476"/>
    </source>
</evidence>
<evidence type="ECO:0000313" key="5">
    <source>
        <dbReference type="Proteomes" id="UP001472866"/>
    </source>
</evidence>
<dbReference type="AlphaFoldDB" id="A0AAX4PGM3"/>
<dbReference type="InterPro" id="IPR036869">
    <property type="entry name" value="J_dom_sf"/>
</dbReference>
<dbReference type="Gene3D" id="1.20.1280.20">
    <property type="entry name" value="HscB, C-terminal domain"/>
    <property type="match status" value="1"/>
</dbReference>
<evidence type="ECO:0000259" key="3">
    <source>
        <dbReference type="PROSITE" id="PS50076"/>
    </source>
</evidence>
<sequence>MRGTSSRGWSAAKARASSLWAKCGADCACALHGRIAAMAASTSAGETWAFLDWAKALQEDPGNQNNQVREKLPSYFDVFGVDPKSYQVNLKVLESRYRTLQTYLHPDKLRAKGGENLLELGETCSAHVNEAYGTLRSPLSRASYMLQQRGMATEEGSKLDDLEFLSFVMETRERIEGDLTAQELCEVEREIGEKIEESVSEIGRLLREDDLMGAREITEKLKYYENIKNEIVRQK</sequence>